<name>A0A1I7NEE0_9HYPH</name>
<keyword evidence="12" id="KW-0456">Lyase</keyword>
<dbReference type="InterPro" id="IPR018394">
    <property type="entry name" value="DNA_photolyase_1_CS_C"/>
</dbReference>
<dbReference type="PRINTS" id="PR00147">
    <property type="entry name" value="DNAPHOTLYASE"/>
</dbReference>
<dbReference type="Gene3D" id="1.10.579.10">
    <property type="entry name" value="DNA Cyclobutane Dipyrimidine Photolyase, subunit A, domain 3"/>
    <property type="match status" value="1"/>
</dbReference>
<dbReference type="Gene3D" id="1.25.40.80">
    <property type="match status" value="1"/>
</dbReference>
<dbReference type="InterPro" id="IPR002081">
    <property type="entry name" value="Cryptochrome/DNA_photolyase_1"/>
</dbReference>
<feature type="binding site" evidence="8">
    <location>
        <begin position="369"/>
        <end position="371"/>
    </location>
    <ligand>
        <name>FAD</name>
        <dbReference type="ChEBI" id="CHEBI:57692"/>
    </ligand>
</feature>
<evidence type="ECO:0000256" key="9">
    <source>
        <dbReference type="PIRSR" id="PIRSR602081-2"/>
    </source>
</evidence>
<sequence length="470" mass="53217">MDRPTCLVWLRNDLRLADNPALAAACDSGMRVVALFIHETDEDVRQPGAAARWWLNQSLEHLSEALGAIGIPLVVREGKAGTVIDQMISEEGVQAIHWNRRYAPGERALDSAIKDDLQQRGFAVASHMGNVLAEPWTVATGQGKPYSVFTPFRKNLRQMHIDQPLPAPDKLASPIKSKKVDGDYQRPFWAKKFDGIWVIGEAGAHKALETFLDSLLDDYPQGRDFPAEEATSRLSPHLRHGEISPRQVWHATLAHMHAERGSHEAGEKFLSEISWRDFNYHQLYHREDIANVPMQEKYAGMKWEHDQQGLVAWQEGRTGIPMVDAGMRELWATGFMQNRVRMLTASFLVKNLLIDWRIGERWFWDCLCDGDVANNPANWQWVAGSGLDAAPYFRIFNPVTQGTRFDKGGDYVRRWVPELAKLPDKHIQDPANAPKDVLKKAGIELGKDYPLPIADLKQSRERALERQGSL</sequence>
<dbReference type="Gene3D" id="3.40.50.620">
    <property type="entry name" value="HUPs"/>
    <property type="match status" value="1"/>
</dbReference>
<reference evidence="12 13" key="1">
    <citation type="submission" date="2016-10" db="EMBL/GenBank/DDBJ databases">
        <authorList>
            <person name="de Groot N.N."/>
        </authorList>
    </citation>
    <scope>NUCLEOTIDE SEQUENCE [LARGE SCALE GENOMIC DNA]</scope>
    <source>
        <strain evidence="12 13">IPL20</strain>
    </source>
</reference>
<accession>A0A1I7NEE0</accession>
<dbReference type="Proteomes" id="UP000199074">
    <property type="component" value="Unassembled WGS sequence"/>
</dbReference>
<evidence type="ECO:0000259" key="11">
    <source>
        <dbReference type="PROSITE" id="PS51645"/>
    </source>
</evidence>
<comment type="cofactor">
    <cofactor evidence="8">
        <name>FAD</name>
        <dbReference type="ChEBI" id="CHEBI:57692"/>
    </cofactor>
    <text evidence="8">Binds 1 FAD per subunit.</text>
</comment>
<evidence type="ECO:0000256" key="5">
    <source>
        <dbReference type="ARBA" id="ARBA00022827"/>
    </source>
</evidence>
<dbReference type="SUPFAM" id="SSF52425">
    <property type="entry name" value="Cryptochrome/photolyase, N-terminal domain"/>
    <property type="match status" value="1"/>
</dbReference>
<evidence type="ECO:0000256" key="10">
    <source>
        <dbReference type="RuleBase" id="RU004182"/>
    </source>
</evidence>
<dbReference type="GO" id="GO:0003904">
    <property type="term" value="F:deoxyribodipyrimidine photo-lyase activity"/>
    <property type="evidence" value="ECO:0007669"/>
    <property type="project" value="UniProtKB-EC"/>
</dbReference>
<dbReference type="PROSITE" id="PS00691">
    <property type="entry name" value="DNA_PHOTOLYASES_1_2"/>
    <property type="match status" value="1"/>
</dbReference>
<feature type="binding site" evidence="8">
    <location>
        <position position="219"/>
    </location>
    <ligand>
        <name>FAD</name>
        <dbReference type="ChEBI" id="CHEBI:57692"/>
    </ligand>
</feature>
<evidence type="ECO:0000256" key="2">
    <source>
        <dbReference type="ARBA" id="ARBA00013149"/>
    </source>
</evidence>
<dbReference type="AlphaFoldDB" id="A0A1I7NEE0"/>
<dbReference type="PROSITE" id="PS00394">
    <property type="entry name" value="DNA_PHOTOLYASES_1_1"/>
    <property type="match status" value="1"/>
</dbReference>
<dbReference type="FunFam" id="1.10.579.10:FF:000003">
    <property type="entry name" value="Deoxyribodipyrimidine photo-lyase"/>
    <property type="match status" value="1"/>
</dbReference>
<dbReference type="STRING" id="429728.SAMN05216456_1861"/>
<evidence type="ECO:0000256" key="7">
    <source>
        <dbReference type="ARBA" id="ARBA00033999"/>
    </source>
</evidence>
<dbReference type="InterPro" id="IPR006050">
    <property type="entry name" value="DNA_photolyase_N"/>
</dbReference>
<feature type="domain" description="Photolyase/cryptochrome alpha/beta" evidence="11">
    <location>
        <begin position="4"/>
        <end position="132"/>
    </location>
</feature>
<keyword evidence="5 8" id="KW-0274">FAD</keyword>
<dbReference type="GO" id="GO:0003677">
    <property type="term" value="F:DNA binding"/>
    <property type="evidence" value="ECO:0007669"/>
    <property type="project" value="TreeGrafter"/>
</dbReference>
<dbReference type="SUPFAM" id="SSF48173">
    <property type="entry name" value="Cryptochrome/photolyase FAD-binding domain"/>
    <property type="match status" value="1"/>
</dbReference>
<comment type="similarity">
    <text evidence="10">Belongs to the DNA photolyase family.</text>
</comment>
<evidence type="ECO:0000256" key="8">
    <source>
        <dbReference type="PIRSR" id="PIRSR602081-1"/>
    </source>
</evidence>
<evidence type="ECO:0000256" key="6">
    <source>
        <dbReference type="ARBA" id="ARBA00022991"/>
    </source>
</evidence>
<dbReference type="GO" id="GO:0009416">
    <property type="term" value="P:response to light stimulus"/>
    <property type="evidence" value="ECO:0007669"/>
    <property type="project" value="TreeGrafter"/>
</dbReference>
<feature type="site" description="Electron transfer via tryptophanyl radical" evidence="9">
    <location>
        <position position="356"/>
    </location>
</feature>
<dbReference type="GO" id="GO:0000719">
    <property type="term" value="P:photoreactive repair"/>
    <property type="evidence" value="ECO:0007669"/>
    <property type="project" value="UniProtKB-ARBA"/>
</dbReference>
<feature type="site" description="Electron transfer via tryptophanyl radical" evidence="9">
    <location>
        <position position="303"/>
    </location>
</feature>
<dbReference type="InterPro" id="IPR036155">
    <property type="entry name" value="Crypto/Photolyase_N_sf"/>
</dbReference>
<evidence type="ECO:0000256" key="1">
    <source>
        <dbReference type="ARBA" id="ARBA00001932"/>
    </source>
</evidence>
<keyword evidence="4 8" id="KW-0285">Flavoprotein</keyword>
<proteinExistence type="inferred from homology"/>
<evidence type="ECO:0000313" key="13">
    <source>
        <dbReference type="Proteomes" id="UP000199074"/>
    </source>
</evidence>
<feature type="binding site" evidence="8">
    <location>
        <begin position="231"/>
        <end position="235"/>
    </location>
    <ligand>
        <name>FAD</name>
        <dbReference type="ChEBI" id="CHEBI:57692"/>
    </ligand>
</feature>
<dbReference type="GO" id="GO:0071949">
    <property type="term" value="F:FAD binding"/>
    <property type="evidence" value="ECO:0007669"/>
    <property type="project" value="TreeGrafter"/>
</dbReference>
<evidence type="ECO:0000313" key="12">
    <source>
        <dbReference type="EMBL" id="SFV33037.1"/>
    </source>
</evidence>
<feature type="site" description="Electron transfer via tryptophanyl radical" evidence="9">
    <location>
        <position position="379"/>
    </location>
</feature>
<evidence type="ECO:0000256" key="3">
    <source>
        <dbReference type="ARBA" id="ARBA00014046"/>
    </source>
</evidence>
<dbReference type="PANTHER" id="PTHR11455:SF9">
    <property type="entry name" value="CRYPTOCHROME CIRCADIAN CLOCK 5 ISOFORM X1"/>
    <property type="match status" value="1"/>
</dbReference>
<dbReference type="EMBL" id="FPCK01000001">
    <property type="protein sequence ID" value="SFV33037.1"/>
    <property type="molecule type" value="Genomic_DNA"/>
</dbReference>
<organism evidence="12 13">
    <name type="scientific">Devosia crocina</name>
    <dbReference type="NCBI Taxonomy" id="429728"/>
    <lineage>
        <taxon>Bacteria</taxon>
        <taxon>Pseudomonadati</taxon>
        <taxon>Pseudomonadota</taxon>
        <taxon>Alphaproteobacteria</taxon>
        <taxon>Hyphomicrobiales</taxon>
        <taxon>Devosiaceae</taxon>
        <taxon>Devosia</taxon>
    </lineage>
</organism>
<dbReference type="PANTHER" id="PTHR11455">
    <property type="entry name" value="CRYPTOCHROME"/>
    <property type="match status" value="1"/>
</dbReference>
<comment type="cofactor">
    <cofactor evidence="1">
        <name>(6R)-5,10-methylene-5,6,7,8-tetrahydrofolate</name>
        <dbReference type="ChEBI" id="CHEBI:15636"/>
    </cofactor>
</comment>
<evidence type="ECO:0000256" key="4">
    <source>
        <dbReference type="ARBA" id="ARBA00022630"/>
    </source>
</evidence>
<protein>
    <recommendedName>
        <fullName evidence="3">Deoxyribodipyrimidine photo-lyase</fullName>
        <ecNumber evidence="2">4.1.99.3</ecNumber>
    </recommendedName>
</protein>
<keyword evidence="13" id="KW-1185">Reference proteome</keyword>
<dbReference type="InterPro" id="IPR036134">
    <property type="entry name" value="Crypto/Photolyase_FAD-like_sf"/>
</dbReference>
<dbReference type="PROSITE" id="PS51645">
    <property type="entry name" value="PHR_CRY_ALPHA_BETA"/>
    <property type="match status" value="1"/>
</dbReference>
<dbReference type="EC" id="4.1.99.3" evidence="2"/>
<dbReference type="Pfam" id="PF03441">
    <property type="entry name" value="FAD_binding_7"/>
    <property type="match status" value="1"/>
</dbReference>
<dbReference type="Pfam" id="PF00875">
    <property type="entry name" value="DNA_photolyase"/>
    <property type="match status" value="1"/>
</dbReference>
<dbReference type="RefSeq" id="WP_244542811.1">
    <property type="nucleotide sequence ID" value="NZ_FPCK01000001.1"/>
</dbReference>
<comment type="catalytic activity">
    <reaction evidence="7">
        <text>cyclobutadipyrimidine (in DNA) = 2 pyrimidine residues (in DNA).</text>
        <dbReference type="EC" id="4.1.99.3"/>
    </reaction>
</comment>
<dbReference type="InterPro" id="IPR005101">
    <property type="entry name" value="Cryptochr/Photolyase_FAD-bd"/>
</dbReference>
<keyword evidence="6 10" id="KW-0157">Chromophore</keyword>
<feature type="binding site" evidence="8">
    <location>
        <position position="269"/>
    </location>
    <ligand>
        <name>FAD</name>
        <dbReference type="ChEBI" id="CHEBI:57692"/>
    </ligand>
</feature>
<dbReference type="InterPro" id="IPR014729">
    <property type="entry name" value="Rossmann-like_a/b/a_fold"/>
</dbReference>
<gene>
    <name evidence="12" type="ORF">SAMN05216456_1861</name>
</gene>